<evidence type="ECO:0000313" key="1">
    <source>
        <dbReference type="EMBL" id="CAK5051784.1"/>
    </source>
</evidence>
<dbReference type="EMBL" id="CAVMJV010000014">
    <property type="protein sequence ID" value="CAK5051784.1"/>
    <property type="molecule type" value="Genomic_DNA"/>
</dbReference>
<evidence type="ECO:0000313" key="2">
    <source>
        <dbReference type="Proteomes" id="UP001497535"/>
    </source>
</evidence>
<accession>A0ACB0YLB2</accession>
<organism evidence="1 2">
    <name type="scientific">Meloidogyne enterolobii</name>
    <name type="common">Root-knot nematode worm</name>
    <name type="synonym">Meloidogyne mayaguensis</name>
    <dbReference type="NCBI Taxonomy" id="390850"/>
    <lineage>
        <taxon>Eukaryota</taxon>
        <taxon>Metazoa</taxon>
        <taxon>Ecdysozoa</taxon>
        <taxon>Nematoda</taxon>
        <taxon>Chromadorea</taxon>
        <taxon>Rhabditida</taxon>
        <taxon>Tylenchina</taxon>
        <taxon>Tylenchomorpha</taxon>
        <taxon>Tylenchoidea</taxon>
        <taxon>Meloidogynidae</taxon>
        <taxon>Meloidogyninae</taxon>
        <taxon>Meloidogyne</taxon>
    </lineage>
</organism>
<reference evidence="1" key="1">
    <citation type="submission" date="2023-11" db="EMBL/GenBank/DDBJ databases">
        <authorList>
            <person name="Poullet M."/>
        </authorList>
    </citation>
    <scope>NUCLEOTIDE SEQUENCE</scope>
    <source>
        <strain evidence="1">E1834</strain>
    </source>
</reference>
<keyword evidence="2" id="KW-1185">Reference proteome</keyword>
<sequence>MNDDVFNHAHPSKCPFTPILEAISLVLLHLFHFFLAFIPPPFNTQKLVLSLVTTERDSCFDVKKRGRICLCLSVLPSVSSSFFPFLFLKQQIFCTETSAAVQMSILKPVYGFCLD</sequence>
<protein>
    <submittedName>
        <fullName evidence="1">Uncharacterized protein</fullName>
    </submittedName>
</protein>
<dbReference type="Proteomes" id="UP001497535">
    <property type="component" value="Unassembled WGS sequence"/>
</dbReference>
<name>A0ACB0YLB2_MELEN</name>
<gene>
    <name evidence="1" type="ORF">MENTE1834_LOCUS13702</name>
</gene>
<proteinExistence type="predicted"/>
<comment type="caution">
    <text evidence="1">The sequence shown here is derived from an EMBL/GenBank/DDBJ whole genome shotgun (WGS) entry which is preliminary data.</text>
</comment>